<dbReference type="EMBL" id="FMDM01000002">
    <property type="protein sequence ID" value="SCG40319.1"/>
    <property type="molecule type" value="Genomic_DNA"/>
</dbReference>
<sequence>MSAPQVAGWRVYRGTGEPLDPAERDRRWPAPPRWRAFDGGPDEPPAPSEDPDLRRRLGTATAPAGPDPREVDVVNAALLLRRPLLVTGRAGSGRSSLAYRIARELGLGRVLHWPVSAHDTVRAGLYQHDPLGRVRAGRGDDRSVGDELGEHLSLGPLGTALLPYRAPRVLLVDELDQSDIDLPQQLRTVFDDGGFDIPELVRAAGRSPEVTVHTADPGGRATVRGGRVRCHEFPLVVMTCTEDRVFPPAFLRHCLRLRLADPDEAALLRMVDAHFAERPAGAAGLVRAYLDRRHGPDAPTLDQLLDAVQLAAADADDAPDWDRLAEVLWRGGPTADPE</sequence>
<dbReference type="InterPro" id="IPR003593">
    <property type="entry name" value="AAA+_ATPase"/>
</dbReference>
<dbReference type="RefSeq" id="WP_091057378.1">
    <property type="nucleotide sequence ID" value="NZ_FMDM01000002.1"/>
</dbReference>
<dbReference type="AlphaFoldDB" id="A0A1C5H2P4"/>
<keyword evidence="4" id="KW-1185">Reference proteome</keyword>
<proteinExistence type="predicted"/>
<evidence type="ECO:0000313" key="3">
    <source>
        <dbReference type="EMBL" id="SCG40319.1"/>
    </source>
</evidence>
<evidence type="ECO:0000256" key="1">
    <source>
        <dbReference type="SAM" id="MobiDB-lite"/>
    </source>
</evidence>
<evidence type="ECO:0000259" key="2">
    <source>
        <dbReference type="SMART" id="SM00382"/>
    </source>
</evidence>
<evidence type="ECO:0000313" key="4">
    <source>
        <dbReference type="Proteomes" id="UP000199360"/>
    </source>
</evidence>
<dbReference type="Proteomes" id="UP000199360">
    <property type="component" value="Unassembled WGS sequence"/>
</dbReference>
<dbReference type="STRING" id="745366.GA0070213_102212"/>
<gene>
    <name evidence="3" type="ORF">GA0070213_102212</name>
</gene>
<feature type="domain" description="AAA+ ATPase" evidence="2">
    <location>
        <begin position="80"/>
        <end position="265"/>
    </location>
</feature>
<feature type="region of interest" description="Disordered" evidence="1">
    <location>
        <begin position="1"/>
        <end position="69"/>
    </location>
</feature>
<dbReference type="SMART" id="SM00382">
    <property type="entry name" value="AAA"/>
    <property type="match status" value="1"/>
</dbReference>
<protein>
    <recommendedName>
        <fullName evidence="2">AAA+ ATPase domain-containing protein</fullName>
    </recommendedName>
</protein>
<dbReference type="InterPro" id="IPR027417">
    <property type="entry name" value="P-loop_NTPase"/>
</dbReference>
<reference evidence="4" key="1">
    <citation type="submission" date="2016-06" db="EMBL/GenBank/DDBJ databases">
        <authorList>
            <person name="Varghese N."/>
            <person name="Submissions Spin"/>
        </authorList>
    </citation>
    <scope>NUCLEOTIDE SEQUENCE [LARGE SCALE GENOMIC DNA]</scope>
    <source>
        <strain evidence="4">DSM 45647</strain>
    </source>
</reference>
<organism evidence="3 4">
    <name type="scientific">Micromonospora humi</name>
    <dbReference type="NCBI Taxonomy" id="745366"/>
    <lineage>
        <taxon>Bacteria</taxon>
        <taxon>Bacillati</taxon>
        <taxon>Actinomycetota</taxon>
        <taxon>Actinomycetes</taxon>
        <taxon>Micromonosporales</taxon>
        <taxon>Micromonosporaceae</taxon>
        <taxon>Micromonospora</taxon>
    </lineage>
</organism>
<accession>A0A1C5H2P4</accession>
<dbReference type="Gene3D" id="3.40.50.300">
    <property type="entry name" value="P-loop containing nucleotide triphosphate hydrolases"/>
    <property type="match status" value="1"/>
</dbReference>
<dbReference type="SUPFAM" id="SSF52540">
    <property type="entry name" value="P-loop containing nucleoside triphosphate hydrolases"/>
    <property type="match status" value="1"/>
</dbReference>
<name>A0A1C5H2P4_9ACTN</name>
<dbReference type="OrthoDB" id="9783370at2"/>